<evidence type="ECO:0000313" key="7">
    <source>
        <dbReference type="EMBL" id="KAG0646932.1"/>
    </source>
</evidence>
<keyword evidence="8" id="KW-1185">Reference proteome</keyword>
<dbReference type="InterPro" id="IPR009100">
    <property type="entry name" value="AcylCoA_DH/oxidase_NM_dom_sf"/>
</dbReference>
<dbReference type="Gene3D" id="1.20.140.10">
    <property type="entry name" value="Butyryl-CoA Dehydrogenase, subunit A, domain 3"/>
    <property type="match status" value="1"/>
</dbReference>
<keyword evidence="4" id="KW-0274">FAD</keyword>
<evidence type="ECO:0000313" key="8">
    <source>
        <dbReference type="Proteomes" id="UP000785200"/>
    </source>
</evidence>
<dbReference type="OrthoDB" id="10016597at2759"/>
<dbReference type="SUPFAM" id="SSF47203">
    <property type="entry name" value="Acyl-CoA dehydrogenase C-terminal domain-like"/>
    <property type="match status" value="1"/>
</dbReference>
<sequence>MPIDFTLSDQQNAIRGMARSFATNVLSTASSSYEKYPTQRERFQSLRPFYRQAVGGGMIKGMIPQQLGGMGAGVLESTLLVEEMYKVDRSLSLTIFATGLGLSPLLVGGTSAQHEEFLKPFLSGEGEPLASLVHSEPTGTANWLKKGAKGLQTVARKDGDDWIINGEKMWASNCCGWDDRGADLQCVVCRYSQDGKEQDISADPADAIMILLVTRDIVEKNPRKSYDVLSHMELPGHTSSAGPHIKFTEFRVPSHNLLAAPGKGAPVVLQCFTATAALVGAMATGIMAATFEAALKFAKSDTRGGVLPIINHQSVSDLLIDIKIKTDTSRFLTWKAAHALDNGLGGELALEAKIYCSDSAVKVVTDAMSAIGMSSYNKETDFPRLLNDAMCLPLFDGGNVGIRRRALENLFLDEGYKPWASTFE</sequence>
<dbReference type="GO" id="GO:0003995">
    <property type="term" value="F:acyl-CoA dehydrogenase activity"/>
    <property type="evidence" value="ECO:0007669"/>
    <property type="project" value="TreeGrafter"/>
</dbReference>
<feature type="domain" description="Acyl-CoA dehydrogenase/oxidase N-terminal" evidence="6">
    <location>
        <begin position="8"/>
        <end position="125"/>
    </location>
</feature>
<evidence type="ECO:0000259" key="5">
    <source>
        <dbReference type="Pfam" id="PF00441"/>
    </source>
</evidence>
<reference evidence="7" key="1">
    <citation type="submission" date="2019-07" db="EMBL/GenBank/DDBJ databases">
        <title>Hyphodiscus hymeniophilus genome sequencing and assembly.</title>
        <authorList>
            <person name="Kramer G."/>
            <person name="Nodwell J."/>
        </authorList>
    </citation>
    <scope>NUCLEOTIDE SEQUENCE</scope>
    <source>
        <strain evidence="7">ATCC 34498</strain>
    </source>
</reference>
<keyword evidence="3" id="KW-0285">Flavoprotein</keyword>
<dbReference type="Pfam" id="PF00441">
    <property type="entry name" value="Acyl-CoA_dh_1"/>
    <property type="match status" value="1"/>
</dbReference>
<accession>A0A9P7AUN5</accession>
<evidence type="ECO:0000259" key="6">
    <source>
        <dbReference type="Pfam" id="PF02771"/>
    </source>
</evidence>
<dbReference type="GO" id="GO:0033539">
    <property type="term" value="P:fatty acid beta-oxidation using acyl-CoA dehydrogenase"/>
    <property type="evidence" value="ECO:0007669"/>
    <property type="project" value="TreeGrafter"/>
</dbReference>
<protein>
    <submittedName>
        <fullName evidence="7">Nitroalkane oxidase</fullName>
    </submittedName>
</protein>
<evidence type="ECO:0000256" key="3">
    <source>
        <dbReference type="ARBA" id="ARBA00022630"/>
    </source>
</evidence>
<evidence type="ECO:0000256" key="1">
    <source>
        <dbReference type="ARBA" id="ARBA00001974"/>
    </source>
</evidence>
<dbReference type="InterPro" id="IPR046373">
    <property type="entry name" value="Acyl-CoA_Oxase/DH_mid-dom_sf"/>
</dbReference>
<dbReference type="PANTHER" id="PTHR43884:SF12">
    <property type="entry name" value="ISOVALERYL-COA DEHYDROGENASE, MITOCHONDRIAL-RELATED"/>
    <property type="match status" value="1"/>
</dbReference>
<name>A0A9P7AUN5_9HELO</name>
<organism evidence="7 8">
    <name type="scientific">Hyphodiscus hymeniophilus</name>
    <dbReference type="NCBI Taxonomy" id="353542"/>
    <lineage>
        <taxon>Eukaryota</taxon>
        <taxon>Fungi</taxon>
        <taxon>Dikarya</taxon>
        <taxon>Ascomycota</taxon>
        <taxon>Pezizomycotina</taxon>
        <taxon>Leotiomycetes</taxon>
        <taxon>Helotiales</taxon>
        <taxon>Hyphodiscaceae</taxon>
        <taxon>Hyphodiscus</taxon>
    </lineage>
</organism>
<dbReference type="PANTHER" id="PTHR43884">
    <property type="entry name" value="ACYL-COA DEHYDROGENASE"/>
    <property type="match status" value="1"/>
</dbReference>
<comment type="similarity">
    <text evidence="2">Belongs to the acyl-CoA dehydrogenase family.</text>
</comment>
<dbReference type="InterPro" id="IPR009075">
    <property type="entry name" value="AcylCo_DH/oxidase_C"/>
</dbReference>
<dbReference type="InterPro" id="IPR013786">
    <property type="entry name" value="AcylCoA_DH/ox_N"/>
</dbReference>
<dbReference type="Proteomes" id="UP000785200">
    <property type="component" value="Unassembled WGS sequence"/>
</dbReference>
<dbReference type="GO" id="GO:0046359">
    <property type="term" value="P:butyrate catabolic process"/>
    <property type="evidence" value="ECO:0007669"/>
    <property type="project" value="TreeGrafter"/>
</dbReference>
<dbReference type="AlphaFoldDB" id="A0A9P7AUN5"/>
<comment type="caution">
    <text evidence="7">The sequence shown here is derived from an EMBL/GenBank/DDBJ whole genome shotgun (WGS) entry which is preliminary data.</text>
</comment>
<comment type="cofactor">
    <cofactor evidence="1">
        <name>FAD</name>
        <dbReference type="ChEBI" id="CHEBI:57692"/>
    </cofactor>
</comment>
<dbReference type="CDD" id="cd00567">
    <property type="entry name" value="ACAD"/>
    <property type="match status" value="1"/>
</dbReference>
<dbReference type="Gene3D" id="2.40.110.10">
    <property type="entry name" value="Butyryl-CoA Dehydrogenase, subunit A, domain 2"/>
    <property type="match status" value="1"/>
</dbReference>
<feature type="domain" description="Acyl-CoA dehydrogenase/oxidase C-terminal" evidence="5">
    <location>
        <begin position="262"/>
        <end position="399"/>
    </location>
</feature>
<gene>
    <name evidence="7" type="ORF">D0Z07_6365</name>
</gene>
<dbReference type="SUPFAM" id="SSF56645">
    <property type="entry name" value="Acyl-CoA dehydrogenase NM domain-like"/>
    <property type="match status" value="1"/>
</dbReference>
<evidence type="ECO:0000256" key="2">
    <source>
        <dbReference type="ARBA" id="ARBA00009347"/>
    </source>
</evidence>
<dbReference type="InterPro" id="IPR036250">
    <property type="entry name" value="AcylCo_DH-like_C"/>
</dbReference>
<dbReference type="EMBL" id="VNKQ01000014">
    <property type="protein sequence ID" value="KAG0646932.1"/>
    <property type="molecule type" value="Genomic_DNA"/>
</dbReference>
<proteinExistence type="inferred from homology"/>
<dbReference type="GO" id="GO:0050660">
    <property type="term" value="F:flavin adenine dinucleotide binding"/>
    <property type="evidence" value="ECO:0007669"/>
    <property type="project" value="InterPro"/>
</dbReference>
<evidence type="ECO:0000256" key="4">
    <source>
        <dbReference type="ARBA" id="ARBA00022827"/>
    </source>
</evidence>
<dbReference type="Gene3D" id="1.10.540.10">
    <property type="entry name" value="Acyl-CoA dehydrogenase/oxidase, N-terminal domain"/>
    <property type="match status" value="1"/>
</dbReference>
<dbReference type="Pfam" id="PF02771">
    <property type="entry name" value="Acyl-CoA_dh_N"/>
    <property type="match status" value="1"/>
</dbReference>
<dbReference type="InterPro" id="IPR037069">
    <property type="entry name" value="AcylCoA_DH/ox_N_sf"/>
</dbReference>